<keyword evidence="3" id="KW-1185">Reference proteome</keyword>
<dbReference type="EMBL" id="KK786069">
    <property type="protein sequence ID" value="KDO40209.1"/>
    <property type="molecule type" value="Genomic_DNA"/>
</dbReference>
<proteinExistence type="predicted"/>
<reference evidence="2 3" key="1">
    <citation type="submission" date="2014-04" db="EMBL/GenBank/DDBJ databases">
        <authorList>
            <consortium name="International Citrus Genome Consortium"/>
            <person name="Gmitter F."/>
            <person name="Chen C."/>
            <person name="Farmerie W."/>
            <person name="Harkins T."/>
            <person name="Desany B."/>
            <person name="Mohiuddin M."/>
            <person name="Kodira C."/>
            <person name="Borodovsky M."/>
            <person name="Lomsadze A."/>
            <person name="Burns P."/>
            <person name="Jenkins J."/>
            <person name="Prochnik S."/>
            <person name="Shu S."/>
            <person name="Chapman J."/>
            <person name="Pitluck S."/>
            <person name="Schmutz J."/>
            <person name="Rokhsar D."/>
        </authorList>
    </citation>
    <scope>NUCLEOTIDE SEQUENCE</scope>
</reference>
<feature type="transmembrane region" description="Helical" evidence="1">
    <location>
        <begin position="59"/>
        <end position="80"/>
    </location>
</feature>
<dbReference type="Proteomes" id="UP000027120">
    <property type="component" value="Unassembled WGS sequence"/>
</dbReference>
<gene>
    <name evidence="2" type="ORF">CISIN_1g034790mg</name>
</gene>
<accession>A0A067DB66</accession>
<evidence type="ECO:0000313" key="2">
    <source>
        <dbReference type="EMBL" id="KDO40209.1"/>
    </source>
</evidence>
<keyword evidence="1" id="KW-0472">Membrane</keyword>
<sequence length="83" mass="9148">MTTCSSASSLNLFSTFTFLIIISSSPHIVYHLFIVSYGLSPFHIYGFNIYPSALCKGVGSLSACSYNILISYVCISFNILNLY</sequence>
<evidence type="ECO:0000313" key="3">
    <source>
        <dbReference type="Proteomes" id="UP000027120"/>
    </source>
</evidence>
<evidence type="ECO:0000256" key="1">
    <source>
        <dbReference type="SAM" id="Phobius"/>
    </source>
</evidence>
<feature type="transmembrane region" description="Helical" evidence="1">
    <location>
        <begin position="12"/>
        <end position="39"/>
    </location>
</feature>
<organism evidence="2 3">
    <name type="scientific">Citrus sinensis</name>
    <name type="common">Sweet orange</name>
    <name type="synonym">Citrus aurantium var. sinensis</name>
    <dbReference type="NCBI Taxonomy" id="2711"/>
    <lineage>
        <taxon>Eukaryota</taxon>
        <taxon>Viridiplantae</taxon>
        <taxon>Streptophyta</taxon>
        <taxon>Embryophyta</taxon>
        <taxon>Tracheophyta</taxon>
        <taxon>Spermatophyta</taxon>
        <taxon>Magnoliopsida</taxon>
        <taxon>eudicotyledons</taxon>
        <taxon>Gunneridae</taxon>
        <taxon>Pentapetalae</taxon>
        <taxon>rosids</taxon>
        <taxon>malvids</taxon>
        <taxon>Sapindales</taxon>
        <taxon>Rutaceae</taxon>
        <taxon>Aurantioideae</taxon>
        <taxon>Citrus</taxon>
    </lineage>
</organism>
<keyword evidence="1" id="KW-1133">Transmembrane helix</keyword>
<dbReference type="AlphaFoldDB" id="A0A067DB66"/>
<keyword evidence="1" id="KW-0812">Transmembrane</keyword>
<protein>
    <submittedName>
        <fullName evidence="2">Uncharacterized protein</fullName>
    </submittedName>
</protein>
<name>A0A067DB66_CITSI</name>